<dbReference type="Proteomes" id="UP000184603">
    <property type="component" value="Unassembled WGS sequence"/>
</dbReference>
<keyword evidence="1" id="KW-0472">Membrane</keyword>
<dbReference type="EMBL" id="FRFE01000002">
    <property type="protein sequence ID" value="SHO43947.1"/>
    <property type="molecule type" value="Genomic_DNA"/>
</dbReference>
<feature type="transmembrane region" description="Helical" evidence="1">
    <location>
        <begin position="113"/>
        <end position="133"/>
    </location>
</feature>
<reference evidence="2 3" key="1">
    <citation type="submission" date="2016-12" db="EMBL/GenBank/DDBJ databases">
        <authorList>
            <person name="Song W.-J."/>
            <person name="Kurnit D.M."/>
        </authorList>
    </citation>
    <scope>NUCLEOTIDE SEQUENCE [LARGE SCALE GENOMIC DNA]</scope>
    <source>
        <strain evidence="2 3">DSM 18488</strain>
    </source>
</reference>
<keyword evidence="1" id="KW-1133">Transmembrane helix</keyword>
<dbReference type="AlphaFoldDB" id="A0A1M7XY58"/>
<feature type="transmembrane region" description="Helical" evidence="1">
    <location>
        <begin position="6"/>
        <end position="25"/>
    </location>
</feature>
<sequence length="137" mass="15933">METLLVNILMYFPDIMFVIGVGNFIKRILFFKNTITTFGDVTGIEERKIRYVSGNSWGNRIVYHPIIYFHDKSGKRYRCIPGMLGRFMSYNTGEKVPVIYRESDPIKSMVDSFFIVWTIPTLLLIVGVTAIFLKYNI</sequence>
<dbReference type="RefSeq" id="WP_073611949.1">
    <property type="nucleotide sequence ID" value="NZ_FRFE01000002.1"/>
</dbReference>
<evidence type="ECO:0008006" key="4">
    <source>
        <dbReference type="Google" id="ProtNLM"/>
    </source>
</evidence>
<keyword evidence="1" id="KW-0812">Transmembrane</keyword>
<proteinExistence type="predicted"/>
<organism evidence="2 3">
    <name type="scientific">Desulfopila aestuarii DSM 18488</name>
    <dbReference type="NCBI Taxonomy" id="1121416"/>
    <lineage>
        <taxon>Bacteria</taxon>
        <taxon>Pseudomonadati</taxon>
        <taxon>Thermodesulfobacteriota</taxon>
        <taxon>Desulfobulbia</taxon>
        <taxon>Desulfobulbales</taxon>
        <taxon>Desulfocapsaceae</taxon>
        <taxon>Desulfopila</taxon>
    </lineage>
</organism>
<evidence type="ECO:0000313" key="3">
    <source>
        <dbReference type="Proteomes" id="UP000184603"/>
    </source>
</evidence>
<keyword evidence="3" id="KW-1185">Reference proteome</keyword>
<protein>
    <recommendedName>
        <fullName evidence="4">DUF3592 domain-containing protein</fullName>
    </recommendedName>
</protein>
<evidence type="ECO:0000313" key="2">
    <source>
        <dbReference type="EMBL" id="SHO43947.1"/>
    </source>
</evidence>
<evidence type="ECO:0000256" key="1">
    <source>
        <dbReference type="SAM" id="Phobius"/>
    </source>
</evidence>
<name>A0A1M7XY58_9BACT</name>
<accession>A0A1M7XY58</accession>
<dbReference type="STRING" id="1121416.SAMN02745220_00580"/>
<gene>
    <name evidence="2" type="ORF">SAMN02745220_00580</name>
</gene>
<dbReference type="OrthoDB" id="5524886at2"/>